<dbReference type="Proteomes" id="UP000886520">
    <property type="component" value="Chromosome 5"/>
</dbReference>
<dbReference type="AlphaFoldDB" id="A0A9D4ZL85"/>
<dbReference type="CDD" id="cd01561">
    <property type="entry name" value="CBS_like"/>
    <property type="match status" value="1"/>
</dbReference>
<reference evidence="2 3" key="1">
    <citation type="submission" date="2021-01" db="EMBL/GenBank/DDBJ databases">
        <title>Adiantum capillus-veneris genome.</title>
        <authorList>
            <person name="Fang Y."/>
            <person name="Liao Q."/>
        </authorList>
    </citation>
    <scope>NUCLEOTIDE SEQUENCE [LARGE SCALE GENOMIC DNA]</scope>
    <source>
        <strain evidence="2">H3</strain>
        <tissue evidence="2">Leaf</tissue>
    </source>
</reference>
<protein>
    <recommendedName>
        <fullName evidence="1">Tryptophan synthase beta chain-like PALP domain-containing protein</fullName>
    </recommendedName>
</protein>
<organism evidence="2 3">
    <name type="scientific">Adiantum capillus-veneris</name>
    <name type="common">Maidenhair fern</name>
    <dbReference type="NCBI Taxonomy" id="13818"/>
    <lineage>
        <taxon>Eukaryota</taxon>
        <taxon>Viridiplantae</taxon>
        <taxon>Streptophyta</taxon>
        <taxon>Embryophyta</taxon>
        <taxon>Tracheophyta</taxon>
        <taxon>Polypodiopsida</taxon>
        <taxon>Polypodiidae</taxon>
        <taxon>Polypodiales</taxon>
        <taxon>Pteridineae</taxon>
        <taxon>Pteridaceae</taxon>
        <taxon>Vittarioideae</taxon>
        <taxon>Adiantum</taxon>
    </lineage>
</organism>
<name>A0A9D4ZL85_ADICA</name>
<sequence>MAAMQATLGVSSPSLSLCKSSFLGSVSCLSRVASAVARSPIRALKVEAKKGAWLPGLAFPTYLDRNLAGLQNGRQGRVLHPRLHSLCDRVHLVPLCGGEKMARHQVPSHTTLQERALLTTYLPIWLTHGITPLFRPCKACKANRKDSFGGAQEYSQQRRSPSSNHREARHGICTCSICFGIHAFEPPCDSDTMIEDAKRRGLIKPGLTTLIEPTSKNIAISLAFVGIHKGYKVVAVMPVSYSLERCMILRALGAEIYLRDPSVWIARLFARAKEMVATRPNNYMLNQAMNTMNPGAHFQSRGPEIQLGRWIFSWREQPSESPVLSGGCKGPHKIQEIGPAFIPATMDVSLADEIVTVTTEESMTYACQLAKEGGLLAGISSGTAVSASLKCSRSPLVFTVFQVSKRSKNVGKLIVTILPSGAERYLTSDLFAAIREESEIMEF</sequence>
<dbReference type="InterPro" id="IPR001926">
    <property type="entry name" value="TrpB-like_PALP"/>
</dbReference>
<comment type="caution">
    <text evidence="2">The sequence shown here is derived from an EMBL/GenBank/DDBJ whole genome shotgun (WGS) entry which is preliminary data.</text>
</comment>
<dbReference type="EMBL" id="JABFUD020000005">
    <property type="protein sequence ID" value="KAI5079584.1"/>
    <property type="molecule type" value="Genomic_DNA"/>
</dbReference>
<evidence type="ECO:0000259" key="1">
    <source>
        <dbReference type="Pfam" id="PF00291"/>
    </source>
</evidence>
<dbReference type="Gene3D" id="3.40.50.1100">
    <property type="match status" value="3"/>
</dbReference>
<dbReference type="OrthoDB" id="10259545at2759"/>
<proteinExistence type="predicted"/>
<evidence type="ECO:0000313" key="2">
    <source>
        <dbReference type="EMBL" id="KAI5079584.1"/>
    </source>
</evidence>
<dbReference type="InterPro" id="IPR050214">
    <property type="entry name" value="Cys_Synth/Cystath_Beta-Synth"/>
</dbReference>
<keyword evidence="3" id="KW-1185">Reference proteome</keyword>
<dbReference type="SUPFAM" id="SSF53686">
    <property type="entry name" value="Tryptophan synthase beta subunit-like PLP-dependent enzymes"/>
    <property type="match status" value="1"/>
</dbReference>
<evidence type="ECO:0000313" key="3">
    <source>
        <dbReference type="Proteomes" id="UP000886520"/>
    </source>
</evidence>
<dbReference type="Pfam" id="PF00291">
    <property type="entry name" value="PALP"/>
    <property type="match status" value="1"/>
</dbReference>
<dbReference type="PANTHER" id="PTHR10314">
    <property type="entry name" value="CYSTATHIONINE BETA-SYNTHASE"/>
    <property type="match status" value="1"/>
</dbReference>
<gene>
    <name evidence="2" type="ORF">GOP47_0005063</name>
</gene>
<dbReference type="InterPro" id="IPR036052">
    <property type="entry name" value="TrpB-like_PALP_sf"/>
</dbReference>
<feature type="domain" description="Tryptophan synthase beta chain-like PALP" evidence="1">
    <location>
        <begin position="193"/>
        <end position="308"/>
    </location>
</feature>
<accession>A0A9D4ZL85</accession>